<keyword evidence="3" id="KW-1185">Reference proteome</keyword>
<dbReference type="SUPFAM" id="SSF81296">
    <property type="entry name" value="E set domains"/>
    <property type="match status" value="1"/>
</dbReference>
<accession>A0ABW7W289</accession>
<sequence length="134" mass="13378">MTTAAYPLLATCALAAATVFGPAPGASAAVSNVSVSGGFGLGFLQYGTGCTYTVTVRGDGVDALEDRVDGQPGGGTFGPIEQAGPGTFTADWAPTVSGRHVVSADGAATEVNVQKGHDFGLVCFTLPEYLHLPG</sequence>
<evidence type="ECO:0000256" key="1">
    <source>
        <dbReference type="SAM" id="SignalP"/>
    </source>
</evidence>
<evidence type="ECO:0000313" key="2">
    <source>
        <dbReference type="EMBL" id="MFI2231858.1"/>
    </source>
</evidence>
<reference evidence="2 3" key="1">
    <citation type="submission" date="2024-10" db="EMBL/GenBank/DDBJ databases">
        <title>The Natural Products Discovery Center: Release of the First 8490 Sequenced Strains for Exploring Actinobacteria Biosynthetic Diversity.</title>
        <authorList>
            <person name="Kalkreuter E."/>
            <person name="Kautsar S.A."/>
            <person name="Yang D."/>
            <person name="Bader C.D."/>
            <person name="Teijaro C.N."/>
            <person name="Fluegel L."/>
            <person name="Davis C.M."/>
            <person name="Simpson J.R."/>
            <person name="Lauterbach L."/>
            <person name="Steele A.D."/>
            <person name="Gui C."/>
            <person name="Meng S."/>
            <person name="Li G."/>
            <person name="Viehrig K."/>
            <person name="Ye F."/>
            <person name="Su P."/>
            <person name="Kiefer A.F."/>
            <person name="Nichols A."/>
            <person name="Cepeda A.J."/>
            <person name="Yan W."/>
            <person name="Fan B."/>
            <person name="Jiang Y."/>
            <person name="Adhikari A."/>
            <person name="Zheng C.-J."/>
            <person name="Schuster L."/>
            <person name="Cowan T.M."/>
            <person name="Smanski M.J."/>
            <person name="Chevrette M.G."/>
            <person name="De Carvalho L.P.S."/>
            <person name="Shen B."/>
        </authorList>
    </citation>
    <scope>NUCLEOTIDE SEQUENCE [LARGE SCALE GENOMIC DNA]</scope>
    <source>
        <strain evidence="2 3">NPDC019377</strain>
    </source>
</reference>
<evidence type="ECO:0000313" key="3">
    <source>
        <dbReference type="Proteomes" id="UP001611494"/>
    </source>
</evidence>
<feature type="chain" id="PRO_5046795306" description="Secreted protein" evidence="1">
    <location>
        <begin position="29"/>
        <end position="134"/>
    </location>
</feature>
<dbReference type="RefSeq" id="WP_397063275.1">
    <property type="nucleotide sequence ID" value="NZ_JBIRYL010000004.1"/>
</dbReference>
<keyword evidence="1" id="KW-0732">Signal</keyword>
<dbReference type="InterPro" id="IPR014756">
    <property type="entry name" value="Ig_E-set"/>
</dbReference>
<proteinExistence type="predicted"/>
<name>A0ABW7W289_9NOCA</name>
<feature type="signal peptide" evidence="1">
    <location>
        <begin position="1"/>
        <end position="28"/>
    </location>
</feature>
<comment type="caution">
    <text evidence="2">The sequence shown here is derived from an EMBL/GenBank/DDBJ whole genome shotgun (WGS) entry which is preliminary data.</text>
</comment>
<organism evidence="2 3">
    <name type="scientific">Nocardia testacea</name>
    <dbReference type="NCBI Taxonomy" id="248551"/>
    <lineage>
        <taxon>Bacteria</taxon>
        <taxon>Bacillati</taxon>
        <taxon>Actinomycetota</taxon>
        <taxon>Actinomycetes</taxon>
        <taxon>Mycobacteriales</taxon>
        <taxon>Nocardiaceae</taxon>
        <taxon>Nocardia</taxon>
    </lineage>
</organism>
<dbReference type="EMBL" id="JBIRYL010000004">
    <property type="protein sequence ID" value="MFI2231858.1"/>
    <property type="molecule type" value="Genomic_DNA"/>
</dbReference>
<gene>
    <name evidence="2" type="ORF">ACH49Z_18610</name>
</gene>
<evidence type="ECO:0008006" key="4">
    <source>
        <dbReference type="Google" id="ProtNLM"/>
    </source>
</evidence>
<dbReference type="Proteomes" id="UP001611494">
    <property type="component" value="Unassembled WGS sequence"/>
</dbReference>
<protein>
    <recommendedName>
        <fullName evidence="4">Secreted protein</fullName>
    </recommendedName>
</protein>